<protein>
    <recommendedName>
        <fullName evidence="8">8-amino-7-oxononanoate synthase</fullName>
        <shortName evidence="8">AONS</shortName>
        <ecNumber evidence="8">2.3.1.47</ecNumber>
    </recommendedName>
    <alternativeName>
        <fullName evidence="8">7-keto-8-amino-pelargonic acid synthase</fullName>
        <shortName evidence="8">7-KAP synthase</shortName>
        <shortName evidence="8">KAPA synthase</shortName>
    </alternativeName>
    <alternativeName>
        <fullName evidence="8">8-amino-7-ketopelargonate synthase</fullName>
    </alternativeName>
</protein>
<comment type="function">
    <text evidence="8">Catalyzes the decarboxylative condensation of pimeloyl-[acyl-carrier protein] and L-alanine to produce 8-amino-7-oxononanoate (AON), [acyl-carrier protein], and carbon dioxide.</text>
</comment>
<evidence type="ECO:0000256" key="1">
    <source>
        <dbReference type="ARBA" id="ARBA00001933"/>
    </source>
</evidence>
<sequence>MFPDLSEQLRQREQQGLLRQRKILESPQSTHVTMDGRDYLAFCSNDYLGLANHLDLIESASKGARRYGVGASASHLINGHSSAHHVLEEALAEFTGFPRALLFSTGYMANIGVVTALVGREDAIFADKLNHASLNDAALLSRAEFIRYPHDDLARLEQQLSSSNARRKLVISDAVFSMEGDIAPISELLAVCEKHQAMLLLDDAHGFGVLGRQGRGSLFLPDCTPIHSPNIIYMATLGKAAGVFGAFVAAQAEVIETLIQSARSYIYTTATPPLLAQALITSLKLIQQDEWRRDALTQNIVRLREALQSLPWKLLPSSTPIQPLLIGESAVAVCISQRLRERGILVPAIRPPTVPPNTARLRISLSAAHQPHDVLCLAEALQEIALQA</sequence>
<dbReference type="GO" id="GO:0030170">
    <property type="term" value="F:pyridoxal phosphate binding"/>
    <property type="evidence" value="ECO:0007669"/>
    <property type="project" value="UniProtKB-UniRule"/>
</dbReference>
<comment type="pathway">
    <text evidence="2 8">Cofactor biosynthesis; biotin biosynthesis.</text>
</comment>
<dbReference type="KEGG" id="nur:ATY38_08740"/>
<gene>
    <name evidence="8" type="primary">bioF</name>
    <name evidence="11" type="ORF">SAMN05216406_13943</name>
</gene>
<evidence type="ECO:0000256" key="8">
    <source>
        <dbReference type="HAMAP-Rule" id="MF_01693"/>
    </source>
</evidence>
<feature type="binding site" evidence="8">
    <location>
        <position position="131"/>
    </location>
    <ligand>
        <name>substrate</name>
    </ligand>
</feature>
<dbReference type="PANTHER" id="PTHR13693">
    <property type="entry name" value="CLASS II AMINOTRANSFERASE/8-AMINO-7-OXONONANOATE SYNTHASE"/>
    <property type="match status" value="1"/>
</dbReference>
<dbReference type="InterPro" id="IPR004723">
    <property type="entry name" value="AONS_Archaea/Proteobacteria"/>
</dbReference>
<dbReference type="Gene3D" id="3.90.1150.10">
    <property type="entry name" value="Aspartate Aminotransferase, domain 1"/>
    <property type="match status" value="1"/>
</dbReference>
<keyword evidence="12" id="KW-1185">Reference proteome</keyword>
<dbReference type="UniPathway" id="UPA00078"/>
<evidence type="ECO:0000313" key="11">
    <source>
        <dbReference type="EMBL" id="SDU25392.1"/>
    </source>
</evidence>
<feature type="modified residue" description="N6-(pyridoxal phosphate)lysine" evidence="8 9">
    <location>
        <position position="239"/>
    </location>
</feature>
<keyword evidence="6 8" id="KW-0663">Pyridoxal phosphate</keyword>
<feature type="binding site" evidence="8">
    <location>
        <begin position="106"/>
        <end position="107"/>
    </location>
    <ligand>
        <name>pyridoxal 5'-phosphate</name>
        <dbReference type="ChEBI" id="CHEBI:597326"/>
    </ligand>
</feature>
<dbReference type="InterPro" id="IPR015424">
    <property type="entry name" value="PyrdxlP-dep_Trfase"/>
</dbReference>
<keyword evidence="5 8" id="KW-0093">Biotin biosynthesis</keyword>
<evidence type="ECO:0000256" key="3">
    <source>
        <dbReference type="ARBA" id="ARBA00011738"/>
    </source>
</evidence>
<evidence type="ECO:0000256" key="5">
    <source>
        <dbReference type="ARBA" id="ARBA00022756"/>
    </source>
</evidence>
<dbReference type="HAMAP" id="MF_01693">
    <property type="entry name" value="BioF_aminotrans_2"/>
    <property type="match status" value="1"/>
</dbReference>
<feature type="binding site" evidence="8">
    <location>
        <position position="19"/>
    </location>
    <ligand>
        <name>substrate</name>
    </ligand>
</feature>
<dbReference type="RefSeq" id="WP_062558967.1">
    <property type="nucleotide sequence ID" value="NZ_CP013341.1"/>
</dbReference>
<dbReference type="InterPro" id="IPR004839">
    <property type="entry name" value="Aminotransferase_I/II_large"/>
</dbReference>
<evidence type="ECO:0000256" key="9">
    <source>
        <dbReference type="PIRSR" id="PIRSR604723-51"/>
    </source>
</evidence>
<dbReference type="InterPro" id="IPR050087">
    <property type="entry name" value="AON_synthase_class-II"/>
</dbReference>
<accession>A0A1H2H0K4</accession>
<evidence type="ECO:0000313" key="12">
    <source>
        <dbReference type="Proteomes" id="UP000182882"/>
    </source>
</evidence>
<dbReference type="EC" id="2.3.1.47" evidence="8"/>
<dbReference type="PANTHER" id="PTHR13693:SF100">
    <property type="entry name" value="8-AMINO-7-OXONONANOATE SYNTHASE"/>
    <property type="match status" value="1"/>
</dbReference>
<dbReference type="GO" id="GO:0008710">
    <property type="term" value="F:8-amino-7-oxononanoate synthase activity"/>
    <property type="evidence" value="ECO:0007669"/>
    <property type="project" value="UniProtKB-UniRule"/>
</dbReference>
<dbReference type="GO" id="GO:0009102">
    <property type="term" value="P:biotin biosynthetic process"/>
    <property type="evidence" value="ECO:0007669"/>
    <property type="project" value="UniProtKB-UniRule"/>
</dbReference>
<dbReference type="InterPro" id="IPR022834">
    <property type="entry name" value="AONS_Proteobacteria"/>
</dbReference>
<feature type="binding site" evidence="8">
    <location>
        <position position="177"/>
    </location>
    <ligand>
        <name>pyridoxal 5'-phosphate</name>
        <dbReference type="ChEBI" id="CHEBI:597326"/>
    </ligand>
</feature>
<organism evidence="11 12">
    <name type="scientific">Nitrosomonas ureae</name>
    <dbReference type="NCBI Taxonomy" id="44577"/>
    <lineage>
        <taxon>Bacteria</taxon>
        <taxon>Pseudomonadati</taxon>
        <taxon>Pseudomonadota</taxon>
        <taxon>Betaproteobacteria</taxon>
        <taxon>Nitrosomonadales</taxon>
        <taxon>Nitrosomonadaceae</taxon>
        <taxon>Nitrosomonas</taxon>
    </lineage>
</organism>
<evidence type="ECO:0000256" key="6">
    <source>
        <dbReference type="ARBA" id="ARBA00022898"/>
    </source>
</evidence>
<feature type="binding site" evidence="8">
    <location>
        <position position="236"/>
    </location>
    <ligand>
        <name>pyridoxal 5'-phosphate</name>
        <dbReference type="ChEBI" id="CHEBI:597326"/>
    </ligand>
</feature>
<proteinExistence type="inferred from homology"/>
<name>A0A1H2H0K4_9PROT</name>
<dbReference type="SUPFAM" id="SSF53383">
    <property type="entry name" value="PLP-dependent transferases"/>
    <property type="match status" value="1"/>
</dbReference>
<evidence type="ECO:0000256" key="7">
    <source>
        <dbReference type="ARBA" id="ARBA00047715"/>
    </source>
</evidence>
<dbReference type="CDD" id="cd06454">
    <property type="entry name" value="KBL_like"/>
    <property type="match status" value="1"/>
</dbReference>
<dbReference type="InterPro" id="IPR015421">
    <property type="entry name" value="PyrdxlP-dep_Trfase_major"/>
</dbReference>
<comment type="subunit">
    <text evidence="3 8">Homodimer.</text>
</comment>
<evidence type="ECO:0000256" key="4">
    <source>
        <dbReference type="ARBA" id="ARBA00022679"/>
    </source>
</evidence>
<feature type="binding site" evidence="8">
    <location>
        <position position="205"/>
    </location>
    <ligand>
        <name>pyridoxal 5'-phosphate</name>
        <dbReference type="ChEBI" id="CHEBI:597326"/>
    </ligand>
</feature>
<dbReference type="AlphaFoldDB" id="A0A1H2H0K4"/>
<dbReference type="Gene3D" id="3.40.640.10">
    <property type="entry name" value="Type I PLP-dependent aspartate aminotransferase-like (Major domain)"/>
    <property type="match status" value="1"/>
</dbReference>
<evidence type="ECO:0000259" key="10">
    <source>
        <dbReference type="Pfam" id="PF00155"/>
    </source>
</evidence>
<dbReference type="Proteomes" id="UP000182882">
    <property type="component" value="Unassembled WGS sequence"/>
</dbReference>
<dbReference type="EMBL" id="FNLN01000039">
    <property type="protein sequence ID" value="SDU25392.1"/>
    <property type="molecule type" value="Genomic_DNA"/>
</dbReference>
<dbReference type="Pfam" id="PF00155">
    <property type="entry name" value="Aminotran_1_2"/>
    <property type="match status" value="1"/>
</dbReference>
<comment type="cofactor">
    <cofactor evidence="1 8 9">
        <name>pyridoxal 5'-phosphate</name>
        <dbReference type="ChEBI" id="CHEBI:597326"/>
    </cofactor>
</comment>
<reference evidence="12" key="1">
    <citation type="submission" date="2016-10" db="EMBL/GenBank/DDBJ databases">
        <authorList>
            <person name="Varghese N."/>
            <person name="Submissions S."/>
        </authorList>
    </citation>
    <scope>NUCLEOTIDE SEQUENCE [LARGE SCALE GENOMIC DNA]</scope>
    <source>
        <strain evidence="12">Nm10</strain>
    </source>
</reference>
<evidence type="ECO:0000256" key="2">
    <source>
        <dbReference type="ARBA" id="ARBA00004746"/>
    </source>
</evidence>
<keyword evidence="4 8" id="KW-0808">Transferase</keyword>
<comment type="similarity">
    <text evidence="8">Belongs to the class-II pyridoxal-phosphate-dependent aminotransferase family. BioF subfamily.</text>
</comment>
<feature type="binding site" evidence="8">
    <location>
        <position position="353"/>
    </location>
    <ligand>
        <name>substrate</name>
    </ligand>
</feature>
<comment type="catalytic activity">
    <reaction evidence="7 8">
        <text>6-carboxyhexanoyl-[ACP] + L-alanine + H(+) = (8S)-8-amino-7-oxononanoate + holo-[ACP] + CO2</text>
        <dbReference type="Rhea" id="RHEA:42288"/>
        <dbReference type="Rhea" id="RHEA-COMP:9685"/>
        <dbReference type="Rhea" id="RHEA-COMP:9955"/>
        <dbReference type="ChEBI" id="CHEBI:15378"/>
        <dbReference type="ChEBI" id="CHEBI:16526"/>
        <dbReference type="ChEBI" id="CHEBI:57972"/>
        <dbReference type="ChEBI" id="CHEBI:64479"/>
        <dbReference type="ChEBI" id="CHEBI:78846"/>
        <dbReference type="ChEBI" id="CHEBI:149468"/>
        <dbReference type="EC" id="2.3.1.47"/>
    </reaction>
</comment>
<feature type="domain" description="Aminotransferase class I/classII large" evidence="10">
    <location>
        <begin position="38"/>
        <end position="381"/>
    </location>
</feature>
<dbReference type="NCBIfam" id="TIGR00858">
    <property type="entry name" value="bioF"/>
    <property type="match status" value="1"/>
</dbReference>
<dbReference type="InterPro" id="IPR015422">
    <property type="entry name" value="PyrdxlP-dep_Trfase_small"/>
</dbReference>